<organism evidence="2">
    <name type="scientific">uncultured virus</name>
    <dbReference type="NCBI Taxonomy" id="340016"/>
    <lineage>
        <taxon>Viruses</taxon>
        <taxon>environmental samples</taxon>
    </lineage>
</organism>
<dbReference type="EMBL" id="GU735302">
    <property type="protein sequence ID" value="ADE29269.1"/>
    <property type="molecule type" value="Genomic_DNA"/>
</dbReference>
<accession>D5L2L0</accession>
<proteinExistence type="predicted"/>
<name>D5L2L0_9VIRU</name>
<sequence length="116" mass="13290">MTNQELLNRSNALQRAAEAVQTTRMRYAIQKNLREVQSLIEPYQETLQQIAEEHEVESLEDPPERFEEEIEDLLAEDGGDPDVHTVPPQTLDREDEKGTDLPMEVIAGIDWMIASE</sequence>
<evidence type="ECO:0000313" key="2">
    <source>
        <dbReference type="EMBL" id="ADE29269.1"/>
    </source>
</evidence>
<protein>
    <submittedName>
        <fullName evidence="2">Uncharacterized protein</fullName>
    </submittedName>
</protein>
<reference evidence="2" key="1">
    <citation type="journal article" date="2010" name="Environ. Microbiol.">
        <title>The metavirome of a hypersaline environment.</title>
        <authorList>
            <person name="Santos F."/>
            <person name="Yarza P."/>
            <person name="Parro V."/>
            <person name="Briones C."/>
            <person name="Anton J."/>
        </authorList>
    </citation>
    <scope>NUCLEOTIDE SEQUENCE</scope>
</reference>
<feature type="region of interest" description="Disordered" evidence="1">
    <location>
        <begin position="75"/>
        <end position="100"/>
    </location>
</feature>
<evidence type="ECO:0000256" key="1">
    <source>
        <dbReference type="SAM" id="MobiDB-lite"/>
    </source>
</evidence>